<evidence type="ECO:0000256" key="4">
    <source>
        <dbReference type="ARBA" id="ARBA00022475"/>
    </source>
</evidence>
<dbReference type="Gene3D" id="1.20.1720.10">
    <property type="entry name" value="Multidrug resistance protein D"/>
    <property type="match status" value="1"/>
</dbReference>
<sequence length="416" mass="41987">MDRLGRDAGAPAAPGALHGSAAAPRTPPPFWLLVLVTASGTLGMHIFIPALPEAAAELGVGAGAAQLTITLYMLGLAAGQLVYGPVSDRTGRRPALLAGLGLYTLGCLGALLANSLGALLAARLVQSLGGCAGLALGRAIVRDTAEPRAAAARLALLNLVLSASPGLSPVLGGWLAVLFGWRAVFAAMLALALLTLALVLWRLPETASPGQGSGGGSPAALLRGYGRLLRQPAFLGYVVGGGLATTSIYAFMAASPFIFVEELHRPVHEVGYYYFILILGMTLGSFLANRLLQRLAMGTLLRLAGGVALLGAALFLGAVLAGRLSVVTAVAPVFLFVASCGLAAPVALTKAISVDPKAIGAAAGLYGCGQMVIGALCTVAAGFGGDPALASACVLLTAALLSQLAFTVALRHDRRD</sequence>
<feature type="transmembrane region" description="Helical" evidence="8">
    <location>
        <begin position="326"/>
        <end position="348"/>
    </location>
</feature>
<evidence type="ECO:0000256" key="6">
    <source>
        <dbReference type="ARBA" id="ARBA00022989"/>
    </source>
</evidence>
<feature type="transmembrane region" description="Helical" evidence="8">
    <location>
        <begin position="234"/>
        <end position="259"/>
    </location>
</feature>
<dbReference type="InterPro" id="IPR020846">
    <property type="entry name" value="MFS_dom"/>
</dbReference>
<comment type="similarity">
    <text evidence="2 8">Belongs to the major facilitator superfamily. Bcr/CmlA family.</text>
</comment>
<evidence type="ECO:0000256" key="3">
    <source>
        <dbReference type="ARBA" id="ARBA00022448"/>
    </source>
</evidence>
<feature type="transmembrane region" description="Helical" evidence="8">
    <location>
        <begin position="300"/>
        <end position="320"/>
    </location>
</feature>
<dbReference type="Proteomes" id="UP001139516">
    <property type="component" value="Unassembled WGS sequence"/>
</dbReference>
<keyword evidence="6 8" id="KW-1133">Transmembrane helix</keyword>
<feature type="region of interest" description="Disordered" evidence="9">
    <location>
        <begin position="1"/>
        <end position="22"/>
    </location>
</feature>
<dbReference type="InterPro" id="IPR036259">
    <property type="entry name" value="MFS_trans_sf"/>
</dbReference>
<evidence type="ECO:0000256" key="1">
    <source>
        <dbReference type="ARBA" id="ARBA00004651"/>
    </source>
</evidence>
<keyword evidence="4" id="KW-1003">Cell membrane</keyword>
<evidence type="ECO:0000256" key="9">
    <source>
        <dbReference type="SAM" id="MobiDB-lite"/>
    </source>
</evidence>
<feature type="transmembrane region" description="Helical" evidence="8">
    <location>
        <begin position="63"/>
        <end position="83"/>
    </location>
</feature>
<feature type="transmembrane region" description="Helical" evidence="8">
    <location>
        <begin position="95"/>
        <end position="114"/>
    </location>
</feature>
<organism evidence="11 12">
    <name type="scientific">Roseomonas acroporae</name>
    <dbReference type="NCBI Taxonomy" id="2937791"/>
    <lineage>
        <taxon>Bacteria</taxon>
        <taxon>Pseudomonadati</taxon>
        <taxon>Pseudomonadota</taxon>
        <taxon>Alphaproteobacteria</taxon>
        <taxon>Acetobacterales</taxon>
        <taxon>Roseomonadaceae</taxon>
        <taxon>Roseomonas</taxon>
    </lineage>
</organism>
<dbReference type="AlphaFoldDB" id="A0A9X1YB41"/>
<keyword evidence="5 8" id="KW-0812">Transmembrane</keyword>
<dbReference type="PANTHER" id="PTHR23502">
    <property type="entry name" value="MAJOR FACILITATOR SUPERFAMILY"/>
    <property type="match status" value="1"/>
</dbReference>
<dbReference type="InterPro" id="IPR004812">
    <property type="entry name" value="Efflux_drug-R_Bcr/CmlA"/>
</dbReference>
<dbReference type="CDD" id="cd17320">
    <property type="entry name" value="MFS_MdfA_MDR_like"/>
    <property type="match status" value="1"/>
</dbReference>
<dbReference type="SUPFAM" id="SSF103473">
    <property type="entry name" value="MFS general substrate transporter"/>
    <property type="match status" value="1"/>
</dbReference>
<dbReference type="GO" id="GO:0005886">
    <property type="term" value="C:plasma membrane"/>
    <property type="evidence" value="ECO:0007669"/>
    <property type="project" value="UniProtKB-SubCell"/>
</dbReference>
<comment type="subcellular location">
    <subcellularLocation>
        <location evidence="8">Cell inner membrane</location>
        <topology evidence="8">Multi-pass membrane protein</topology>
    </subcellularLocation>
    <subcellularLocation>
        <location evidence="1">Cell membrane</location>
        <topology evidence="1">Multi-pass membrane protein</topology>
    </subcellularLocation>
</comment>
<evidence type="ECO:0000256" key="5">
    <source>
        <dbReference type="ARBA" id="ARBA00022692"/>
    </source>
</evidence>
<dbReference type="InterPro" id="IPR011701">
    <property type="entry name" value="MFS"/>
</dbReference>
<feature type="transmembrane region" description="Helical" evidence="8">
    <location>
        <begin position="30"/>
        <end position="51"/>
    </location>
</feature>
<dbReference type="GO" id="GO:1990961">
    <property type="term" value="P:xenobiotic detoxification by transmembrane export across the plasma membrane"/>
    <property type="evidence" value="ECO:0007669"/>
    <property type="project" value="InterPro"/>
</dbReference>
<dbReference type="EMBL" id="JALPRX010000083">
    <property type="protein sequence ID" value="MCK8786445.1"/>
    <property type="molecule type" value="Genomic_DNA"/>
</dbReference>
<dbReference type="GO" id="GO:0042910">
    <property type="term" value="F:xenobiotic transmembrane transporter activity"/>
    <property type="evidence" value="ECO:0007669"/>
    <property type="project" value="InterPro"/>
</dbReference>
<dbReference type="PROSITE" id="PS50850">
    <property type="entry name" value="MFS"/>
    <property type="match status" value="1"/>
</dbReference>
<keyword evidence="3 8" id="KW-0813">Transport</keyword>
<feature type="transmembrane region" description="Helical" evidence="8">
    <location>
        <begin position="271"/>
        <end position="288"/>
    </location>
</feature>
<feature type="transmembrane region" description="Helical" evidence="8">
    <location>
        <begin position="360"/>
        <end position="383"/>
    </location>
</feature>
<accession>A0A9X1YB41</accession>
<dbReference type="PANTHER" id="PTHR23502:SF132">
    <property type="entry name" value="POLYAMINE TRANSPORTER 2-RELATED"/>
    <property type="match status" value="1"/>
</dbReference>
<proteinExistence type="inferred from homology"/>
<dbReference type="NCBIfam" id="TIGR00710">
    <property type="entry name" value="efflux_Bcr_CflA"/>
    <property type="match status" value="1"/>
</dbReference>
<dbReference type="RefSeq" id="WP_248668560.1">
    <property type="nucleotide sequence ID" value="NZ_JALPRX010000083.1"/>
</dbReference>
<comment type="caution">
    <text evidence="11">The sequence shown here is derived from an EMBL/GenBank/DDBJ whole genome shotgun (WGS) entry which is preliminary data.</text>
</comment>
<evidence type="ECO:0000256" key="7">
    <source>
        <dbReference type="ARBA" id="ARBA00023136"/>
    </source>
</evidence>
<evidence type="ECO:0000313" key="11">
    <source>
        <dbReference type="EMBL" id="MCK8786445.1"/>
    </source>
</evidence>
<evidence type="ECO:0000313" key="12">
    <source>
        <dbReference type="Proteomes" id="UP001139516"/>
    </source>
</evidence>
<feature type="transmembrane region" description="Helical" evidence="8">
    <location>
        <begin position="389"/>
        <end position="410"/>
    </location>
</feature>
<protein>
    <recommendedName>
        <fullName evidence="8">Bcr/CflA family efflux transporter</fullName>
    </recommendedName>
</protein>
<name>A0A9X1YB41_9PROT</name>
<keyword evidence="12" id="KW-1185">Reference proteome</keyword>
<feature type="transmembrane region" description="Helical" evidence="8">
    <location>
        <begin position="183"/>
        <end position="201"/>
    </location>
</feature>
<feature type="domain" description="Major facilitator superfamily (MFS) profile" evidence="10">
    <location>
        <begin position="29"/>
        <end position="415"/>
    </location>
</feature>
<gene>
    <name evidence="11" type="ORF">M0638_18885</name>
</gene>
<feature type="transmembrane region" description="Helical" evidence="8">
    <location>
        <begin position="120"/>
        <end position="141"/>
    </location>
</feature>
<keyword evidence="7 8" id="KW-0472">Membrane</keyword>
<evidence type="ECO:0000256" key="8">
    <source>
        <dbReference type="RuleBase" id="RU365088"/>
    </source>
</evidence>
<evidence type="ECO:0000259" key="10">
    <source>
        <dbReference type="PROSITE" id="PS50850"/>
    </source>
</evidence>
<dbReference type="Pfam" id="PF07690">
    <property type="entry name" value="MFS_1"/>
    <property type="match status" value="1"/>
</dbReference>
<reference evidence="11" key="1">
    <citation type="submission" date="2022-04" db="EMBL/GenBank/DDBJ databases">
        <title>Roseomonas acroporae sp. nov., isolated from coral Acropora digitifera.</title>
        <authorList>
            <person name="Sun H."/>
        </authorList>
    </citation>
    <scope>NUCLEOTIDE SEQUENCE</scope>
    <source>
        <strain evidence="11">NAR14</strain>
    </source>
</reference>
<evidence type="ECO:0000256" key="2">
    <source>
        <dbReference type="ARBA" id="ARBA00006236"/>
    </source>
</evidence>
<feature type="compositionally biased region" description="Low complexity" evidence="9">
    <location>
        <begin position="8"/>
        <end position="22"/>
    </location>
</feature>
<keyword evidence="8" id="KW-0997">Cell inner membrane</keyword>
<feature type="transmembrane region" description="Helical" evidence="8">
    <location>
        <begin position="153"/>
        <end position="177"/>
    </location>
</feature>